<dbReference type="Proteomes" id="UP000838763">
    <property type="component" value="Unassembled WGS sequence"/>
</dbReference>
<gene>
    <name evidence="5" type="ORF">PPNO1_LOCUS5557</name>
</gene>
<evidence type="ECO:0000256" key="2">
    <source>
        <dbReference type="ARBA" id="ARBA00023015"/>
    </source>
</evidence>
<dbReference type="EMBL" id="CALLCH030000013">
    <property type="protein sequence ID" value="CAI4215883.1"/>
    <property type="molecule type" value="Genomic_DNA"/>
</dbReference>
<keyword evidence="2" id="KW-0805">Transcription regulation</keyword>
<name>A0A9P1H4J6_9PEZI</name>
<keyword evidence="1" id="KW-0862">Zinc</keyword>
<keyword evidence="4" id="KW-0804">Transcription</keyword>
<dbReference type="PANTHER" id="PTHR47171">
    <property type="entry name" value="FARA-RELATED"/>
    <property type="match status" value="1"/>
</dbReference>
<evidence type="ECO:0000313" key="6">
    <source>
        <dbReference type="Proteomes" id="UP000838763"/>
    </source>
</evidence>
<evidence type="ECO:0000256" key="3">
    <source>
        <dbReference type="ARBA" id="ARBA00023125"/>
    </source>
</evidence>
<keyword evidence="3" id="KW-0238">DNA-binding</keyword>
<evidence type="ECO:0000256" key="4">
    <source>
        <dbReference type="ARBA" id="ARBA00023163"/>
    </source>
</evidence>
<accession>A0A9P1H4J6</accession>
<dbReference type="PANTHER" id="PTHR47171:SF5">
    <property type="entry name" value="ZN(II)2CYS6 TRANSCRIPTION FACTOR (EUROFUNG)"/>
    <property type="match status" value="1"/>
</dbReference>
<comment type="caution">
    <text evidence="5">The sequence shown here is derived from an EMBL/GenBank/DDBJ whole genome shotgun (WGS) entry which is preliminary data.</text>
</comment>
<dbReference type="AlphaFoldDB" id="A0A9P1H4J6"/>
<reference evidence="5" key="1">
    <citation type="submission" date="2022-11" db="EMBL/GenBank/DDBJ databases">
        <authorList>
            <person name="Scott C."/>
            <person name="Bruce N."/>
        </authorList>
    </citation>
    <scope>NUCLEOTIDE SEQUENCE</scope>
</reference>
<evidence type="ECO:0000256" key="1">
    <source>
        <dbReference type="ARBA" id="ARBA00022833"/>
    </source>
</evidence>
<evidence type="ECO:0008006" key="7">
    <source>
        <dbReference type="Google" id="ProtNLM"/>
    </source>
</evidence>
<dbReference type="OrthoDB" id="39175at2759"/>
<dbReference type="GO" id="GO:0003677">
    <property type="term" value="F:DNA binding"/>
    <property type="evidence" value="ECO:0007669"/>
    <property type="project" value="UniProtKB-KW"/>
</dbReference>
<organism evidence="5 6">
    <name type="scientific">Parascedosporium putredinis</name>
    <dbReference type="NCBI Taxonomy" id="1442378"/>
    <lineage>
        <taxon>Eukaryota</taxon>
        <taxon>Fungi</taxon>
        <taxon>Dikarya</taxon>
        <taxon>Ascomycota</taxon>
        <taxon>Pezizomycotina</taxon>
        <taxon>Sordariomycetes</taxon>
        <taxon>Hypocreomycetidae</taxon>
        <taxon>Microascales</taxon>
        <taxon>Microascaceae</taxon>
        <taxon>Parascedosporium</taxon>
    </lineage>
</organism>
<dbReference type="InterPro" id="IPR052073">
    <property type="entry name" value="Amide_Lactam_Regulators"/>
</dbReference>
<proteinExistence type="predicted"/>
<sequence length="532" mass="59502">MHLRQLPQPKAESRKFDLGSFVRVATRKSISFRVPDPSLEKRTGQAGQLLIDPALGNSGEDGATVACAEDDDRPDQAQLSSETVAYSLLQLNANRERQRTLSGDTHMLTETQPLGHLMDLPLQNANDLYNHHDLGLPVQSQPAIISTNRVTASTPGQRSHDSYLATYFEYGSVWCPVLDKGSLQESSDTAAGSLLLRHALALCGNHINPPLMQHASSTAHYKRAKDLFYEAYDINPVTRISAVMLFYWWSTGPPNVVSMNTNWWWTGAAIRLAQEIGLHREPHTQQQMQFGRPWVFDGGYGGHYLPCIIDPDYCDVKMISVDDFPDPSDIRADIFVRWVKLTEIMGRISKMLCIRKDTCTSTAPLASELVNWVQSLPDRLQLQIGGDRTTGFNRDVHGLNLVYLATITLLNLRKNRAGRILPKAGRPAVVAASCIARIFEDYMARGSVRFLAGQAGWYIAVAILALLHARGDPHLQPFADRDIRTLRTALRQMASLWHSSKMFDLGFDKLVAVDPARMVGTTRRRTRPMEME</sequence>
<protein>
    <recommendedName>
        <fullName evidence="7">Transcription factor domain-containing protein</fullName>
    </recommendedName>
</protein>
<dbReference type="CDD" id="cd12148">
    <property type="entry name" value="fungal_TF_MHR"/>
    <property type="match status" value="1"/>
</dbReference>
<evidence type="ECO:0000313" key="5">
    <source>
        <dbReference type="EMBL" id="CAI4215883.1"/>
    </source>
</evidence>
<keyword evidence="6" id="KW-1185">Reference proteome</keyword>